<organism evidence="7 8">
    <name type="scientific">Falsochrobactrum shanghaiense</name>
    <dbReference type="NCBI Taxonomy" id="2201899"/>
    <lineage>
        <taxon>Bacteria</taxon>
        <taxon>Pseudomonadati</taxon>
        <taxon>Pseudomonadota</taxon>
        <taxon>Alphaproteobacteria</taxon>
        <taxon>Hyphomicrobiales</taxon>
        <taxon>Brucellaceae</taxon>
        <taxon>Falsochrobactrum</taxon>
    </lineage>
</organism>
<keyword evidence="5" id="KW-0472">Membrane</keyword>
<keyword evidence="5" id="KW-0812">Transmembrane</keyword>
<keyword evidence="2" id="KW-0201">Cytochrome c-type biogenesis</keyword>
<dbReference type="AlphaFoldDB" id="A0A316JCQ1"/>
<dbReference type="Pfam" id="PF08534">
    <property type="entry name" value="Redoxin"/>
    <property type="match status" value="1"/>
</dbReference>
<dbReference type="GO" id="GO:0015036">
    <property type="term" value="F:disulfide oxidoreductase activity"/>
    <property type="evidence" value="ECO:0007669"/>
    <property type="project" value="UniProtKB-ARBA"/>
</dbReference>
<dbReference type="InterPro" id="IPR013740">
    <property type="entry name" value="Redoxin"/>
</dbReference>
<keyword evidence="3" id="KW-1015">Disulfide bond</keyword>
<evidence type="ECO:0000259" key="6">
    <source>
        <dbReference type="PROSITE" id="PS51352"/>
    </source>
</evidence>
<proteinExistence type="predicted"/>
<evidence type="ECO:0000313" key="7">
    <source>
        <dbReference type="EMBL" id="PWL19642.1"/>
    </source>
</evidence>
<comment type="caution">
    <text evidence="7">The sequence shown here is derived from an EMBL/GenBank/DDBJ whole genome shotgun (WGS) entry which is preliminary data.</text>
</comment>
<protein>
    <submittedName>
        <fullName evidence="7">Sodium:dicarboxylate symporter</fullName>
    </submittedName>
</protein>
<dbReference type="PANTHER" id="PTHR42852">
    <property type="entry name" value="THIOL:DISULFIDE INTERCHANGE PROTEIN DSBE"/>
    <property type="match status" value="1"/>
</dbReference>
<dbReference type="PANTHER" id="PTHR42852:SF6">
    <property type="entry name" value="THIOL:DISULFIDE INTERCHANGE PROTEIN DSBE"/>
    <property type="match status" value="1"/>
</dbReference>
<dbReference type="GO" id="GO:0017004">
    <property type="term" value="P:cytochrome complex assembly"/>
    <property type="evidence" value="ECO:0007669"/>
    <property type="project" value="UniProtKB-KW"/>
</dbReference>
<gene>
    <name evidence="7" type="ORF">DKP76_03635</name>
</gene>
<sequence>MTEDREKAKSEHPKQSGNRRIVLLAALAGVIAGIGAVYVMERPSGNAVDSNVLAQVDAAPAQCALKAEALAALDAAATGDVAAMRAAEKPVSVSQIAFTGPDGKQMTLGDYKGKVLLVNLWATWCAPCREEMPELDSLQAQKGGEDFEVVAINIDTGSDEKPKNFLDEIGVKNLALNRDASMSSFNELKRKNLAFGLPVTLLVDGNGCQIASMNGPAPWDGPDAIRLIDAARAL</sequence>
<dbReference type="NCBIfam" id="NF047696">
    <property type="entry name" value="ThlDiSintTplARhiz"/>
    <property type="match status" value="1"/>
</dbReference>
<evidence type="ECO:0000313" key="8">
    <source>
        <dbReference type="Proteomes" id="UP000245865"/>
    </source>
</evidence>
<reference evidence="7 8" key="1">
    <citation type="submission" date="2018-05" db="EMBL/GenBank/DDBJ databases">
        <title>Comparative genomic sequence analysis between strain HN4 and CCM 8460T (Falsochrobactrum ovis) will provide more evidence to prove that HN4 is a new species of Falsochrobactrum.</title>
        <authorList>
            <person name="Lyu W."/>
            <person name="Sun L."/>
            <person name="Yao L."/>
        </authorList>
    </citation>
    <scope>NUCLEOTIDE SEQUENCE [LARGE SCALE GENOMIC DNA]</scope>
    <source>
        <strain evidence="7 8">HN4</strain>
    </source>
</reference>
<dbReference type="InterPro" id="IPR050553">
    <property type="entry name" value="Thioredoxin_ResA/DsbE_sf"/>
</dbReference>
<keyword evidence="4" id="KW-0676">Redox-active center</keyword>
<feature type="domain" description="Thioredoxin" evidence="6">
    <location>
        <begin position="87"/>
        <end position="233"/>
    </location>
</feature>
<dbReference type="InterPro" id="IPR017937">
    <property type="entry name" value="Thioredoxin_CS"/>
</dbReference>
<dbReference type="Gene3D" id="3.40.30.10">
    <property type="entry name" value="Glutaredoxin"/>
    <property type="match status" value="1"/>
</dbReference>
<dbReference type="InterPro" id="IPR036249">
    <property type="entry name" value="Thioredoxin-like_sf"/>
</dbReference>
<dbReference type="RefSeq" id="WP_109705029.1">
    <property type="nucleotide sequence ID" value="NZ_QGDB01000001.1"/>
</dbReference>
<dbReference type="EMBL" id="QGDB01000001">
    <property type="protein sequence ID" value="PWL19642.1"/>
    <property type="molecule type" value="Genomic_DNA"/>
</dbReference>
<dbReference type="PROSITE" id="PS00194">
    <property type="entry name" value="THIOREDOXIN_1"/>
    <property type="match status" value="1"/>
</dbReference>
<keyword evidence="8" id="KW-1185">Reference proteome</keyword>
<evidence type="ECO:0000256" key="5">
    <source>
        <dbReference type="SAM" id="Phobius"/>
    </source>
</evidence>
<dbReference type="GO" id="GO:0030313">
    <property type="term" value="C:cell envelope"/>
    <property type="evidence" value="ECO:0007669"/>
    <property type="project" value="UniProtKB-SubCell"/>
</dbReference>
<feature type="transmembrane region" description="Helical" evidence="5">
    <location>
        <begin position="21"/>
        <end position="40"/>
    </location>
</feature>
<dbReference type="CDD" id="cd02966">
    <property type="entry name" value="TlpA_like_family"/>
    <property type="match status" value="1"/>
</dbReference>
<dbReference type="OrthoDB" id="9799347at2"/>
<comment type="subcellular location">
    <subcellularLocation>
        <location evidence="1">Cell envelope</location>
    </subcellularLocation>
</comment>
<evidence type="ECO:0000256" key="2">
    <source>
        <dbReference type="ARBA" id="ARBA00022748"/>
    </source>
</evidence>
<evidence type="ECO:0000256" key="3">
    <source>
        <dbReference type="ARBA" id="ARBA00023157"/>
    </source>
</evidence>
<evidence type="ECO:0000256" key="4">
    <source>
        <dbReference type="ARBA" id="ARBA00023284"/>
    </source>
</evidence>
<evidence type="ECO:0000256" key="1">
    <source>
        <dbReference type="ARBA" id="ARBA00004196"/>
    </source>
</evidence>
<dbReference type="PROSITE" id="PS51352">
    <property type="entry name" value="THIOREDOXIN_2"/>
    <property type="match status" value="1"/>
</dbReference>
<dbReference type="Proteomes" id="UP000245865">
    <property type="component" value="Unassembled WGS sequence"/>
</dbReference>
<keyword evidence="5" id="KW-1133">Transmembrane helix</keyword>
<name>A0A316JCQ1_9HYPH</name>
<dbReference type="SUPFAM" id="SSF52833">
    <property type="entry name" value="Thioredoxin-like"/>
    <property type="match status" value="1"/>
</dbReference>
<accession>A0A316JCQ1</accession>
<dbReference type="InterPro" id="IPR013766">
    <property type="entry name" value="Thioredoxin_domain"/>
</dbReference>